<keyword evidence="3" id="KW-1185">Reference proteome</keyword>
<dbReference type="RefSeq" id="XP_064724938.1">
    <property type="nucleotide sequence ID" value="XM_064879355.1"/>
</dbReference>
<name>A0ABR0R9G9_9EURO</name>
<accession>A0ABR0R9G9</accession>
<feature type="compositionally biased region" description="Basic and acidic residues" evidence="1">
    <location>
        <begin position="87"/>
        <end position="97"/>
    </location>
</feature>
<feature type="region of interest" description="Disordered" evidence="1">
    <location>
        <begin position="86"/>
        <end position="116"/>
    </location>
</feature>
<protein>
    <submittedName>
        <fullName evidence="2">Uncharacterized protein</fullName>
    </submittedName>
</protein>
<reference evidence="2 3" key="1">
    <citation type="journal article" date="2023" name="Res Sq">
        <title>Genomic and morphological characterization of Knufia obscura isolated from the Mars 2020 spacecraft assembly facility.</title>
        <authorList>
            <person name="Chander A.M."/>
            <person name="Teixeira M.M."/>
            <person name="Singh N.K."/>
            <person name="Williams M.P."/>
            <person name="Parker C.W."/>
            <person name="Leo P."/>
            <person name="Stajich J.E."/>
            <person name="Torok T."/>
            <person name="Tighe S."/>
            <person name="Mason C.E."/>
            <person name="Venkateswaran K."/>
        </authorList>
    </citation>
    <scope>NUCLEOTIDE SEQUENCE [LARGE SCALE GENOMIC DNA]</scope>
    <source>
        <strain evidence="2 3">CCFEE 5817</strain>
    </source>
</reference>
<gene>
    <name evidence="2" type="ORF">PMZ80_010967</name>
</gene>
<sequence>MATPIAFCDRCDYQLESSRARCRYCGETGGLIPGEHNGDPGKCWFGFFKDEFKVMPEADKADHLENMSERVQIFEDHAHRFVYRPTKRQEREGEAIRAKRHKDGQLQKYQSRAESREYEACDRPRHDGHPMLPQPPLQEVVQSMTAHTRGMAQEKSWHGAVCTCGGAHPEELCGTHSEYLELWIDAFAHIANDGYCLIYLQAGRPHLTHYTWQHGQGVFRDHPSNPTLPPSLQHLESPWPRAAMLLPLPYECYRQDGSELPVAERQLPDDLAGGLRAGLMRRWAKDEVKALQEGFDSGINTSRNIIQEEANERMRAIGALRQRYYRLKRTPVVEQESNQVREIVTHRDLLSGVPHDWRLRGTPFKAGQVAWFTPALMDTLLEVMTEEDEAELYRLWRFYRLRDTGSEDPSEVNELRHTVQLAWGIVATYVLFWRPDWRAEDYEKATGFAESMSKVRRNYRMWPSQHVQAASGLSTSDNPNHSRLSVIAEFQTGDSATTGTTSVHHMPRMDASTIDHDCAHALMTDATSQHQASLPIDLTRLPMSTPNIRLYLRDYCWTQREVGLGEDKLRSWSDWLATQISGLVMMLPDESLSRDDFQSCSYDLYCFATVAEHALKPLVEYVRTLSNLGCGRQADRVARFFEGRCHLVDTKFSKYTQEVTNARHRLWSTETYRLIKSLVRKGKLPLADLDGIEGGWLPQAQHQSAPLKMLVWPQAFEE</sequence>
<evidence type="ECO:0000256" key="1">
    <source>
        <dbReference type="SAM" id="MobiDB-lite"/>
    </source>
</evidence>
<dbReference type="GeneID" id="90004416"/>
<dbReference type="EMBL" id="JAVHJV010000022">
    <property type="protein sequence ID" value="KAK5936848.1"/>
    <property type="molecule type" value="Genomic_DNA"/>
</dbReference>
<evidence type="ECO:0000313" key="3">
    <source>
        <dbReference type="Proteomes" id="UP001334248"/>
    </source>
</evidence>
<evidence type="ECO:0000313" key="2">
    <source>
        <dbReference type="EMBL" id="KAK5936848.1"/>
    </source>
</evidence>
<organism evidence="2 3">
    <name type="scientific">Knufia obscura</name>
    <dbReference type="NCBI Taxonomy" id="1635080"/>
    <lineage>
        <taxon>Eukaryota</taxon>
        <taxon>Fungi</taxon>
        <taxon>Dikarya</taxon>
        <taxon>Ascomycota</taxon>
        <taxon>Pezizomycotina</taxon>
        <taxon>Eurotiomycetes</taxon>
        <taxon>Chaetothyriomycetidae</taxon>
        <taxon>Chaetothyriales</taxon>
        <taxon>Trichomeriaceae</taxon>
        <taxon>Knufia</taxon>
    </lineage>
</organism>
<proteinExistence type="predicted"/>
<comment type="caution">
    <text evidence="2">The sequence shown here is derived from an EMBL/GenBank/DDBJ whole genome shotgun (WGS) entry which is preliminary data.</text>
</comment>
<dbReference type="Proteomes" id="UP001334248">
    <property type="component" value="Unassembled WGS sequence"/>
</dbReference>